<protein>
    <submittedName>
        <fullName evidence="1">Uncharacterized protein</fullName>
    </submittedName>
</protein>
<sequence length="160" mass="18177">MNVNKVFFVIFLKEVFKIFKIKKISLLIITITVLLVACSNKKDTVNQLPNKIPVTIHIVDKSGKYSKFLVNIASKGYQTKEIAYVPKDKIMIVNKKSFTLNLYVGITYTLQVSPTKYDTIDEYLKAKKALGETAKDENLPTSKIQFIPSLKNNKLTISIE</sequence>
<gene>
    <name evidence="1" type="ORF">HNR31_002893</name>
</gene>
<evidence type="ECO:0000313" key="1">
    <source>
        <dbReference type="EMBL" id="MBA2876098.1"/>
    </source>
</evidence>
<reference evidence="1 2" key="1">
    <citation type="submission" date="2020-07" db="EMBL/GenBank/DDBJ databases">
        <title>Genomic Encyclopedia of Type Strains, Phase IV (KMG-IV): sequencing the most valuable type-strain genomes for metagenomic binning, comparative biology and taxonomic classification.</title>
        <authorList>
            <person name="Goeker M."/>
        </authorList>
    </citation>
    <scope>NUCLEOTIDE SEQUENCE [LARGE SCALE GENOMIC DNA]</scope>
    <source>
        <strain evidence="1 2">DSM 15730</strain>
    </source>
</reference>
<keyword evidence="2" id="KW-1185">Reference proteome</keyword>
<dbReference type="Proteomes" id="UP000523087">
    <property type="component" value="Unassembled WGS sequence"/>
</dbReference>
<accession>A0A7W0BZJ0</accession>
<dbReference type="EMBL" id="JACDUT010000009">
    <property type="protein sequence ID" value="MBA2876098.1"/>
    <property type="molecule type" value="Genomic_DNA"/>
</dbReference>
<comment type="caution">
    <text evidence="1">The sequence shown here is derived from an EMBL/GenBank/DDBJ whole genome shotgun (WGS) entry which is preliminary data.</text>
</comment>
<proteinExistence type="predicted"/>
<name>A0A7W0BZJ0_9BACL</name>
<dbReference type="RefSeq" id="WP_258561088.1">
    <property type="nucleotide sequence ID" value="NZ_JACDUT010000009.1"/>
</dbReference>
<organism evidence="1 2">
    <name type="scientific">Thermaerobacillus caldiproteolyticus</name>
    <dbReference type="NCBI Taxonomy" id="247480"/>
    <lineage>
        <taxon>Bacteria</taxon>
        <taxon>Bacillati</taxon>
        <taxon>Bacillota</taxon>
        <taxon>Bacilli</taxon>
        <taxon>Bacillales</taxon>
        <taxon>Anoxybacillaceae</taxon>
        <taxon>Thermaerobacillus</taxon>
    </lineage>
</organism>
<dbReference type="AlphaFoldDB" id="A0A7W0BZJ0"/>
<evidence type="ECO:0000313" key="2">
    <source>
        <dbReference type="Proteomes" id="UP000523087"/>
    </source>
</evidence>